<keyword evidence="2" id="KW-1185">Reference proteome</keyword>
<accession>A0ABM8J059</accession>
<dbReference type="EMBL" id="AP028907">
    <property type="protein sequence ID" value="BES82582.1"/>
    <property type="molecule type" value="Genomic_DNA"/>
</dbReference>
<organism evidence="1 2">
    <name type="scientific">Pyrodictium abyssi</name>
    <dbReference type="NCBI Taxonomy" id="54256"/>
    <lineage>
        <taxon>Archaea</taxon>
        <taxon>Thermoproteota</taxon>
        <taxon>Thermoprotei</taxon>
        <taxon>Desulfurococcales</taxon>
        <taxon>Pyrodictiaceae</taxon>
        <taxon>Pyrodictium</taxon>
    </lineage>
</organism>
<gene>
    <name evidence="1" type="ORF">PABY_21490</name>
</gene>
<name>A0ABM8J059_9CREN</name>
<dbReference type="GeneID" id="89290155"/>
<sequence>MQAGLAGLLELHVKLSITRPRRWRLLLVVLRRRFGVDRHMHKACKGRVAWHIHVAGWSLVFCPRPRLYREVRGA</sequence>
<reference evidence="1 2" key="1">
    <citation type="submission" date="2023-09" db="EMBL/GenBank/DDBJ databases">
        <title>Pyrofollis japonicus gen. nov. sp. nov., a novel member of the family Pyrodictiaceae isolated from the Iheya North hydrothermal field.</title>
        <authorList>
            <person name="Miyazaki U."/>
            <person name="Sanari M."/>
            <person name="Tame A."/>
            <person name="Kitajima M."/>
            <person name="Okamoto A."/>
            <person name="Sawayama S."/>
            <person name="Miyazaki J."/>
            <person name="Takai K."/>
            <person name="Nakagawa S."/>
        </authorList>
    </citation>
    <scope>NUCLEOTIDE SEQUENCE [LARGE SCALE GENOMIC DNA]</scope>
    <source>
        <strain evidence="1 2">AV2</strain>
    </source>
</reference>
<dbReference type="RefSeq" id="WP_338250038.1">
    <property type="nucleotide sequence ID" value="NZ_AP028907.1"/>
</dbReference>
<proteinExistence type="predicted"/>
<protein>
    <submittedName>
        <fullName evidence="1">Uncharacterized protein</fullName>
    </submittedName>
</protein>
<evidence type="ECO:0000313" key="2">
    <source>
        <dbReference type="Proteomes" id="UP001341135"/>
    </source>
</evidence>
<evidence type="ECO:0000313" key="1">
    <source>
        <dbReference type="EMBL" id="BES82582.1"/>
    </source>
</evidence>
<dbReference type="Proteomes" id="UP001341135">
    <property type="component" value="Chromosome"/>
</dbReference>